<dbReference type="GO" id="GO:0030246">
    <property type="term" value="F:carbohydrate binding"/>
    <property type="evidence" value="ECO:0007669"/>
    <property type="project" value="InterPro"/>
</dbReference>
<dbReference type="Proteomes" id="UP000460298">
    <property type="component" value="Unassembled WGS sequence"/>
</dbReference>
<protein>
    <recommendedName>
        <fullName evidence="3">Carboxypeptidase regulatory-like domain-containing protein</fullName>
    </recommendedName>
</protein>
<reference evidence="1 2" key="1">
    <citation type="submission" date="2019-10" db="EMBL/GenBank/DDBJ databases">
        <title>Extracellular Electron Transfer in a Candidatus Methanoperedens spp. Enrichment Culture.</title>
        <authorList>
            <person name="Berger S."/>
            <person name="Rangel Shaw D."/>
            <person name="Berben T."/>
            <person name="In 'T Zandt M."/>
            <person name="Frank J."/>
            <person name="Reimann J."/>
            <person name="Jetten M.S.M."/>
            <person name="Welte C.U."/>
        </authorList>
    </citation>
    <scope>NUCLEOTIDE SEQUENCE [LARGE SCALE GENOMIC DNA]</scope>
    <source>
        <strain evidence="1">SB12</strain>
    </source>
</reference>
<comment type="caution">
    <text evidence="1">The sequence shown here is derived from an EMBL/GenBank/DDBJ whole genome shotgun (WGS) entry which is preliminary data.</text>
</comment>
<dbReference type="InterPro" id="IPR013784">
    <property type="entry name" value="Carb-bd-like_fold"/>
</dbReference>
<dbReference type="PROSITE" id="PS51257">
    <property type="entry name" value="PROKAR_LIPOPROTEIN"/>
    <property type="match status" value="1"/>
</dbReference>
<dbReference type="SUPFAM" id="SSF49452">
    <property type="entry name" value="Starch-binding domain-like"/>
    <property type="match status" value="1"/>
</dbReference>
<gene>
    <name evidence="1" type="ORF">F9K24_19590</name>
</gene>
<organism evidence="1 2">
    <name type="scientific">Leptonema illini</name>
    <dbReference type="NCBI Taxonomy" id="183"/>
    <lineage>
        <taxon>Bacteria</taxon>
        <taxon>Pseudomonadati</taxon>
        <taxon>Spirochaetota</taxon>
        <taxon>Spirochaetia</taxon>
        <taxon>Leptospirales</taxon>
        <taxon>Leptospiraceae</taxon>
        <taxon>Leptonema</taxon>
    </lineage>
</organism>
<dbReference type="AlphaFoldDB" id="A0A833GY57"/>
<evidence type="ECO:0000313" key="2">
    <source>
        <dbReference type="Proteomes" id="UP000460298"/>
    </source>
</evidence>
<dbReference type="Pfam" id="PF13620">
    <property type="entry name" value="CarboxypepD_reg"/>
    <property type="match status" value="1"/>
</dbReference>
<evidence type="ECO:0000313" key="1">
    <source>
        <dbReference type="EMBL" id="KAB2929491.1"/>
    </source>
</evidence>
<dbReference type="Gene3D" id="2.60.40.1120">
    <property type="entry name" value="Carboxypeptidase-like, regulatory domain"/>
    <property type="match status" value="1"/>
</dbReference>
<proteinExistence type="predicted"/>
<sequence>MRLMNMRLHTTISLITLLLFFAGCDGPTGSVSIQVIDVFGHPLSGARLTVKRHSRETDHGGWAMLDRAPVGRYTIEVMHPGYLPSYRTLEIKANETVTSRVMMQPYEQREFRPDKKNLITGKGIEIEIPAHAFGTSKKELTIRFASVDVSGPALEAMPGEFAGRELTGRSSQIESFGVWNIAVFEKDGSNEKELQPVKPVTVRVPLHGKPDGKSIPLWSFDTETGLWIEQGAVVIGSRSGKDWGRADLKHFSWWNIDQPIRNKVAIWVQSFEDEKGTKLFTPSMSGRGKDYNGISYPYDLYSKPAVAVPGSCIDVKPGAAIDLNASFADSDGYYAYSAEMATPTGGSSCQLNPEAGVVIPVLKLKRYPSVCVRGRVKIKDAKSSRFEIYLGAHEMFRRHGKTDRDGSFCINHVPTGMKSRLMFSETESSWNFLSRLFSPFAPLEAQSHSEGRPYAYFTIEPDDTAAFTCERSYQRCYDVGLLEGSFGLPAIWRKEIEVTPGDTRR</sequence>
<dbReference type="EMBL" id="WBUI01000030">
    <property type="protein sequence ID" value="KAB2929491.1"/>
    <property type="molecule type" value="Genomic_DNA"/>
</dbReference>
<name>A0A833GY57_9LEPT</name>
<evidence type="ECO:0008006" key="3">
    <source>
        <dbReference type="Google" id="ProtNLM"/>
    </source>
</evidence>
<accession>A0A833GY57</accession>